<evidence type="ECO:0000313" key="13">
    <source>
        <dbReference type="Proteomes" id="UP000028681"/>
    </source>
</evidence>
<keyword evidence="8" id="KW-0961">Cell wall biogenesis/degradation</keyword>
<evidence type="ECO:0000256" key="9">
    <source>
        <dbReference type="ARBA" id="ARBA00074579"/>
    </source>
</evidence>
<dbReference type="Gene3D" id="3.40.630.40">
    <property type="entry name" value="Zn-dependent exopeptidases"/>
    <property type="match status" value="1"/>
</dbReference>
<dbReference type="PANTHER" id="PTHR30404">
    <property type="entry name" value="N-ACETYLMURAMOYL-L-ALANINE AMIDASE"/>
    <property type="match status" value="1"/>
</dbReference>
<evidence type="ECO:0000259" key="11">
    <source>
        <dbReference type="SMART" id="SM00646"/>
    </source>
</evidence>
<evidence type="ECO:0000256" key="8">
    <source>
        <dbReference type="ARBA" id="ARBA00023316"/>
    </source>
</evidence>
<dbReference type="SMART" id="SM00646">
    <property type="entry name" value="Ami_3"/>
    <property type="match status" value="1"/>
</dbReference>
<comment type="similarity">
    <text evidence="3">Belongs to the N-acetylmuramoyl-L-alanine amidase 3 family.</text>
</comment>
<dbReference type="InterPro" id="IPR050695">
    <property type="entry name" value="N-acetylmuramoyl_amidase_3"/>
</dbReference>
<feature type="domain" description="MurNAc-LAA" evidence="11">
    <location>
        <begin position="119"/>
        <end position="275"/>
    </location>
</feature>
<evidence type="ECO:0000256" key="10">
    <source>
        <dbReference type="SAM" id="SignalP"/>
    </source>
</evidence>
<dbReference type="HOGENOM" id="CLU_014322_4_1_6"/>
<comment type="subcellular location">
    <subcellularLocation>
        <location evidence="2">Periplasm</location>
    </subcellularLocation>
</comment>
<comment type="catalytic activity">
    <reaction evidence="1">
        <text>Hydrolyzes the link between N-acetylmuramoyl residues and L-amino acid residues in certain cell-wall glycopeptides.</text>
        <dbReference type="EC" id="3.5.1.28"/>
    </reaction>
</comment>
<gene>
    <name evidence="12" type="ORF">ETEE_3075</name>
</gene>
<dbReference type="GeneID" id="33940556"/>
<accession>A0A076LVE0</accession>
<evidence type="ECO:0000256" key="2">
    <source>
        <dbReference type="ARBA" id="ARBA00004418"/>
    </source>
</evidence>
<dbReference type="NCBIfam" id="NF007652">
    <property type="entry name" value="PRK10319.1"/>
    <property type="match status" value="1"/>
</dbReference>
<dbReference type="AlphaFoldDB" id="A0A076LVE0"/>
<sequence length="290" mass="31970">MKKFSDFRPLPHPSSRRGFLCSGLAMLLGAGLLPSAVQAAQTPDHPGARRKPADAPRLVMLDPGHGGIDPGAVGHRGSKEKHVVLDIAHRVRDLLRRQRNLVVKLTREDDYFIPLYKRVEIAAQHQADLFVSIHADGFTSPEASGASVFALSNRGASSAMARYLSQRENDADKVAGGRYASEDNNYLQQVLFDLVQTDTIKNSLILGRHLLGQIRPVHRLHCQHTEQAAFAVLKSPAIPSVLVETAFITNHDEERLLTSPAFRTTIAEAIAGGIVHYLHDFEAHQRRRPS</sequence>
<evidence type="ECO:0000256" key="5">
    <source>
        <dbReference type="ARBA" id="ARBA00022729"/>
    </source>
</evidence>
<dbReference type="Pfam" id="PF01520">
    <property type="entry name" value="Amidase_3"/>
    <property type="match status" value="1"/>
</dbReference>
<dbReference type="Proteomes" id="UP000028681">
    <property type="component" value="Chromosome"/>
</dbReference>
<dbReference type="KEGG" id="ete:ETEE_3075"/>
<evidence type="ECO:0000256" key="7">
    <source>
        <dbReference type="ARBA" id="ARBA00022801"/>
    </source>
</evidence>
<dbReference type="GO" id="GO:0030288">
    <property type="term" value="C:outer membrane-bounded periplasmic space"/>
    <property type="evidence" value="ECO:0007669"/>
    <property type="project" value="TreeGrafter"/>
</dbReference>
<dbReference type="GO" id="GO:0009253">
    <property type="term" value="P:peptidoglycan catabolic process"/>
    <property type="evidence" value="ECO:0007669"/>
    <property type="project" value="InterPro"/>
</dbReference>
<protein>
    <recommendedName>
        <fullName evidence="9">N-acetylmuramoyl-L-alanine amidase AmiA</fullName>
        <ecNumber evidence="4">3.5.1.28</ecNumber>
    </recommendedName>
</protein>
<evidence type="ECO:0000313" key="12">
    <source>
        <dbReference type="EMBL" id="AIJ09504.1"/>
    </source>
</evidence>
<dbReference type="EC" id="3.5.1.28" evidence="4"/>
<evidence type="ECO:0000256" key="3">
    <source>
        <dbReference type="ARBA" id="ARBA00010860"/>
    </source>
</evidence>
<dbReference type="InterPro" id="IPR002508">
    <property type="entry name" value="MurNAc-LAA_cat"/>
</dbReference>
<organism evidence="12 13">
    <name type="scientific">Edwardsiella anguillarum ET080813</name>
    <dbReference type="NCBI Taxonomy" id="667120"/>
    <lineage>
        <taxon>Bacteria</taxon>
        <taxon>Pseudomonadati</taxon>
        <taxon>Pseudomonadota</taxon>
        <taxon>Gammaproteobacteria</taxon>
        <taxon>Enterobacterales</taxon>
        <taxon>Hafniaceae</taxon>
        <taxon>Edwardsiella</taxon>
    </lineage>
</organism>
<name>A0A076LVE0_9GAMM</name>
<dbReference type="PANTHER" id="PTHR30404:SF2">
    <property type="entry name" value="N-ACETYLMURAMOYL-L-ALANINE AMIDASE AMIA"/>
    <property type="match status" value="1"/>
</dbReference>
<evidence type="ECO:0000256" key="1">
    <source>
        <dbReference type="ARBA" id="ARBA00001561"/>
    </source>
</evidence>
<proteinExistence type="inferred from homology"/>
<keyword evidence="7 12" id="KW-0378">Hydrolase</keyword>
<dbReference type="RefSeq" id="WP_034163519.1">
    <property type="nucleotide sequence ID" value="NZ_CP006664.1"/>
</dbReference>
<reference evidence="12 13" key="1">
    <citation type="journal article" date="2012" name="PLoS ONE">
        <title>Edwardsiella comparative phylogenomics reveal the new intra/inter-species taxonomic relationships, virulence evolution and niche adaptation mechanisms.</title>
        <authorList>
            <person name="Yang M."/>
            <person name="Lv Y."/>
            <person name="Xiao J."/>
            <person name="Wu H."/>
            <person name="Zheng H."/>
            <person name="Liu Q."/>
            <person name="Zhang Y."/>
            <person name="Wang Q."/>
        </authorList>
    </citation>
    <scope>NUCLEOTIDE SEQUENCE [LARGE SCALE GENOMIC DNA]</scope>
    <source>
        <strain evidence="13">080813</strain>
    </source>
</reference>
<dbReference type="GO" id="GO:0071555">
    <property type="term" value="P:cell wall organization"/>
    <property type="evidence" value="ECO:0007669"/>
    <property type="project" value="UniProtKB-KW"/>
</dbReference>
<dbReference type="GO" id="GO:0008745">
    <property type="term" value="F:N-acetylmuramoyl-L-alanine amidase activity"/>
    <property type="evidence" value="ECO:0007669"/>
    <property type="project" value="UniProtKB-EC"/>
</dbReference>
<dbReference type="CDD" id="cd02696">
    <property type="entry name" value="MurNAc-LAA"/>
    <property type="match status" value="1"/>
</dbReference>
<feature type="signal peptide" evidence="10">
    <location>
        <begin position="1"/>
        <end position="39"/>
    </location>
</feature>
<dbReference type="InterPro" id="IPR006311">
    <property type="entry name" value="TAT_signal"/>
</dbReference>
<dbReference type="SUPFAM" id="SSF53187">
    <property type="entry name" value="Zn-dependent exopeptidases"/>
    <property type="match status" value="1"/>
</dbReference>
<dbReference type="FunFam" id="3.40.630.40:FF:000002">
    <property type="entry name" value="N-acetylmuramoyl-L-alanine amidase AmiA"/>
    <property type="match status" value="1"/>
</dbReference>
<keyword evidence="5 10" id="KW-0732">Signal</keyword>
<feature type="chain" id="PRO_5001714748" description="N-acetylmuramoyl-L-alanine amidase AmiA" evidence="10">
    <location>
        <begin position="40"/>
        <end position="290"/>
    </location>
</feature>
<dbReference type="PROSITE" id="PS51318">
    <property type="entry name" value="TAT"/>
    <property type="match status" value="1"/>
</dbReference>
<evidence type="ECO:0000256" key="6">
    <source>
        <dbReference type="ARBA" id="ARBA00022764"/>
    </source>
</evidence>
<keyword evidence="6" id="KW-0574">Periplasm</keyword>
<dbReference type="EMBL" id="CP006664">
    <property type="protein sequence ID" value="AIJ09504.1"/>
    <property type="molecule type" value="Genomic_DNA"/>
</dbReference>
<evidence type="ECO:0000256" key="4">
    <source>
        <dbReference type="ARBA" id="ARBA00011901"/>
    </source>
</evidence>